<reference evidence="1 2" key="1">
    <citation type="submission" date="2019-07" db="EMBL/GenBank/DDBJ databases">
        <title>De Novo Assembly of kiwifruit Actinidia rufa.</title>
        <authorList>
            <person name="Sugita-Konishi S."/>
            <person name="Sato K."/>
            <person name="Mori E."/>
            <person name="Abe Y."/>
            <person name="Kisaki G."/>
            <person name="Hamano K."/>
            <person name="Suezawa K."/>
            <person name="Otani M."/>
            <person name="Fukuda T."/>
            <person name="Manabe T."/>
            <person name="Gomi K."/>
            <person name="Tabuchi M."/>
            <person name="Akimitsu K."/>
            <person name="Kataoka I."/>
        </authorList>
    </citation>
    <scope>NUCLEOTIDE SEQUENCE [LARGE SCALE GENOMIC DNA]</scope>
    <source>
        <strain evidence="2">cv. Fuchu</strain>
    </source>
</reference>
<keyword evidence="2" id="KW-1185">Reference proteome</keyword>
<dbReference type="PANTHER" id="PTHR33223:SF10">
    <property type="entry name" value="AMINOTRANSFERASE-LIKE PLANT MOBILE DOMAIN-CONTAINING PROTEIN"/>
    <property type="match status" value="1"/>
</dbReference>
<evidence type="ECO:0000313" key="2">
    <source>
        <dbReference type="Proteomes" id="UP000585474"/>
    </source>
</evidence>
<evidence type="ECO:0008006" key="3">
    <source>
        <dbReference type="Google" id="ProtNLM"/>
    </source>
</evidence>
<protein>
    <recommendedName>
        <fullName evidence="3">Retrotransposon gag domain-containing protein</fullName>
    </recommendedName>
</protein>
<accession>A0A7J0FC55</accession>
<proteinExistence type="predicted"/>
<name>A0A7J0FC55_9ERIC</name>
<dbReference type="OrthoDB" id="1751087at2759"/>
<comment type="caution">
    <text evidence="1">The sequence shown here is derived from an EMBL/GenBank/DDBJ whole genome shotgun (WGS) entry which is preliminary data.</text>
</comment>
<gene>
    <name evidence="1" type="ORF">Acr_10g0008620</name>
</gene>
<dbReference type="Proteomes" id="UP000585474">
    <property type="component" value="Unassembled WGS sequence"/>
</dbReference>
<dbReference type="EMBL" id="BJWL01000010">
    <property type="protein sequence ID" value="GFY95477.1"/>
    <property type="molecule type" value="Genomic_DNA"/>
</dbReference>
<organism evidence="1 2">
    <name type="scientific">Actinidia rufa</name>
    <dbReference type="NCBI Taxonomy" id="165716"/>
    <lineage>
        <taxon>Eukaryota</taxon>
        <taxon>Viridiplantae</taxon>
        <taxon>Streptophyta</taxon>
        <taxon>Embryophyta</taxon>
        <taxon>Tracheophyta</taxon>
        <taxon>Spermatophyta</taxon>
        <taxon>Magnoliopsida</taxon>
        <taxon>eudicotyledons</taxon>
        <taxon>Gunneridae</taxon>
        <taxon>Pentapetalae</taxon>
        <taxon>asterids</taxon>
        <taxon>Ericales</taxon>
        <taxon>Actinidiaceae</taxon>
        <taxon>Actinidia</taxon>
    </lineage>
</organism>
<dbReference type="AlphaFoldDB" id="A0A7J0FC55"/>
<evidence type="ECO:0000313" key="1">
    <source>
        <dbReference type="EMBL" id="GFY95477.1"/>
    </source>
</evidence>
<dbReference type="PANTHER" id="PTHR33223">
    <property type="entry name" value="CCHC-TYPE DOMAIN-CONTAINING PROTEIN"/>
    <property type="match status" value="1"/>
</dbReference>
<sequence length="244" mass="28592">MNENNAHLMQHLVTNNPPPLATPILPEVERSHRSHRSGDGESQSRHTLVGHKIANTSHQAYDLGKKEALFCRNPSHLAELMKVKQNNASHLITIHQKDVENLKDYIKRFNQAILEVEDTSDKVVVMAMIKGLRPKPLFDSLFRNISETQSALQSKADKYIAAKELAEDKRRRQGREDYKRKELDSREPDYQDEVLMEIKHKEFIKWPKKIKTNHQRRNKNKYYEFHIDHGHNTEDCFQLKEQIA</sequence>